<evidence type="ECO:0000256" key="2">
    <source>
        <dbReference type="ARBA" id="ARBA00007658"/>
    </source>
</evidence>
<dbReference type="GO" id="GO:0005975">
    <property type="term" value="P:carbohydrate metabolic process"/>
    <property type="evidence" value="ECO:0007669"/>
    <property type="project" value="InterPro"/>
</dbReference>
<evidence type="ECO:0000256" key="4">
    <source>
        <dbReference type="ARBA" id="ARBA00023180"/>
    </source>
</evidence>
<evidence type="ECO:0000256" key="3">
    <source>
        <dbReference type="ARBA" id="ARBA00022824"/>
    </source>
</evidence>
<dbReference type="GO" id="GO:0005509">
    <property type="term" value="F:calcium ion binding"/>
    <property type="evidence" value="ECO:0007669"/>
    <property type="project" value="InterPro"/>
</dbReference>
<evidence type="ECO:0000256" key="7">
    <source>
        <dbReference type="PIRSR" id="PIRSR601382-2"/>
    </source>
</evidence>
<keyword evidence="7" id="KW-0479">Metal-binding</keyword>
<comment type="function">
    <text evidence="5">Involved in the endoplasmic reticulum-associated degradation (ERAD) pathway that targets misfolded glycoproteins for degradation in an N-glycan-dependent manner. May initiate ERAD by promoting the first mannose trimming step of ERAD substrates, from Man9GlcNAc2 to Man8GlcNAc2. Seems to recognize and bind to exposed hydrophobic regions in target proteins.</text>
</comment>
<dbReference type="FunFam" id="1.50.10.10:FF:000015">
    <property type="entry name" value="alpha-1,2-Mannosidase"/>
    <property type="match status" value="1"/>
</dbReference>
<dbReference type="GO" id="GO:0016020">
    <property type="term" value="C:membrane"/>
    <property type="evidence" value="ECO:0007669"/>
    <property type="project" value="InterPro"/>
</dbReference>
<feature type="active site" evidence="6">
    <location>
        <position position="368"/>
    </location>
</feature>
<keyword evidence="10" id="KW-0732">Signal</keyword>
<dbReference type="InterPro" id="IPR036026">
    <property type="entry name" value="Seven-hairpin_glycosidases"/>
</dbReference>
<evidence type="ECO:0000256" key="8">
    <source>
        <dbReference type="RuleBase" id="RU361193"/>
    </source>
</evidence>
<feature type="active site" description="Proton donor" evidence="6">
    <location>
        <position position="349"/>
    </location>
</feature>
<keyword evidence="8" id="KW-0326">Glycosidase</keyword>
<name>A0A8B8FEK6_9HEMI</name>
<dbReference type="AlphaFoldDB" id="A0A8B8FEK6"/>
<organism evidence="11 12">
    <name type="scientific">Sipha flava</name>
    <name type="common">yellow sugarcane aphid</name>
    <dbReference type="NCBI Taxonomy" id="143950"/>
    <lineage>
        <taxon>Eukaryota</taxon>
        <taxon>Metazoa</taxon>
        <taxon>Ecdysozoa</taxon>
        <taxon>Arthropoda</taxon>
        <taxon>Hexapoda</taxon>
        <taxon>Insecta</taxon>
        <taxon>Pterygota</taxon>
        <taxon>Neoptera</taxon>
        <taxon>Paraneoptera</taxon>
        <taxon>Hemiptera</taxon>
        <taxon>Sternorrhyncha</taxon>
        <taxon>Aphidomorpha</taxon>
        <taxon>Aphidoidea</taxon>
        <taxon>Aphididae</taxon>
        <taxon>Sipha</taxon>
    </lineage>
</organism>
<dbReference type="PANTHER" id="PTHR45679">
    <property type="entry name" value="ER DEGRADATION-ENHANCING ALPHA-MANNOSIDASE-LIKE PROTEIN 2"/>
    <property type="match status" value="1"/>
</dbReference>
<dbReference type="Gene3D" id="1.50.10.10">
    <property type="match status" value="1"/>
</dbReference>
<dbReference type="GeneID" id="112682503"/>
<feature type="binding site" evidence="7">
    <location>
        <position position="473"/>
    </location>
    <ligand>
        <name>Ca(2+)</name>
        <dbReference type="ChEBI" id="CHEBI:29108"/>
    </ligand>
</feature>
<dbReference type="GO" id="GO:1904380">
    <property type="term" value="P:endoplasmic reticulum mannose trimming"/>
    <property type="evidence" value="ECO:0007669"/>
    <property type="project" value="InterPro"/>
</dbReference>
<evidence type="ECO:0000256" key="10">
    <source>
        <dbReference type="SAM" id="SignalP"/>
    </source>
</evidence>
<dbReference type="GO" id="GO:0044322">
    <property type="term" value="C:endoplasmic reticulum quality control compartment"/>
    <property type="evidence" value="ECO:0007669"/>
    <property type="project" value="GOC"/>
</dbReference>
<feature type="compositionally biased region" description="Basic and acidic residues" evidence="9">
    <location>
        <begin position="513"/>
        <end position="523"/>
    </location>
</feature>
<dbReference type="PANTHER" id="PTHR45679:SF6">
    <property type="entry name" value="ER DEGRADATION-ENHANCING ALPHA-MANNOSIDASE-LIKE PROTEIN 2"/>
    <property type="match status" value="1"/>
</dbReference>
<dbReference type="SUPFAM" id="SSF48225">
    <property type="entry name" value="Seven-hairpin glycosidases"/>
    <property type="match status" value="1"/>
</dbReference>
<feature type="chain" id="PRO_5034827739" description="alpha-1,2-Mannosidase" evidence="10">
    <location>
        <begin position="21"/>
        <end position="757"/>
    </location>
</feature>
<dbReference type="InterPro" id="IPR044674">
    <property type="entry name" value="EDEM1/2/3"/>
</dbReference>
<dbReference type="OrthoDB" id="8118055at2759"/>
<reference evidence="12" key="1">
    <citation type="submission" date="2025-08" db="UniProtKB">
        <authorList>
            <consortium name="RefSeq"/>
        </authorList>
    </citation>
    <scope>IDENTIFICATION</scope>
    <source>
        <tissue evidence="12">Whole body</tissue>
    </source>
</reference>
<evidence type="ECO:0000256" key="5">
    <source>
        <dbReference type="ARBA" id="ARBA00054385"/>
    </source>
</evidence>
<dbReference type="Pfam" id="PF01532">
    <property type="entry name" value="Glyco_hydro_47"/>
    <property type="match status" value="1"/>
</dbReference>
<evidence type="ECO:0000313" key="11">
    <source>
        <dbReference type="Proteomes" id="UP000694846"/>
    </source>
</evidence>
<feature type="compositionally biased region" description="Low complexity" evidence="9">
    <location>
        <begin position="593"/>
        <end position="604"/>
    </location>
</feature>
<dbReference type="GO" id="GO:0004571">
    <property type="term" value="F:mannosyl-oligosaccharide 1,2-alpha-mannosidase activity"/>
    <property type="evidence" value="ECO:0007669"/>
    <property type="project" value="InterPro"/>
</dbReference>
<evidence type="ECO:0000256" key="1">
    <source>
        <dbReference type="ARBA" id="ARBA00004240"/>
    </source>
</evidence>
<keyword evidence="7" id="KW-0106">Calcium</keyword>
<feature type="active site" evidence="6">
    <location>
        <position position="255"/>
    </location>
</feature>
<keyword evidence="11" id="KW-1185">Reference proteome</keyword>
<evidence type="ECO:0000313" key="12">
    <source>
        <dbReference type="RefSeq" id="XP_025408902.1"/>
    </source>
</evidence>
<evidence type="ECO:0000256" key="9">
    <source>
        <dbReference type="SAM" id="MobiDB-lite"/>
    </source>
</evidence>
<feature type="region of interest" description="Disordered" evidence="9">
    <location>
        <begin position="659"/>
        <end position="683"/>
    </location>
</feature>
<gene>
    <name evidence="12" type="primary">LOC112682503</name>
</gene>
<dbReference type="EC" id="3.2.1.-" evidence="8"/>
<dbReference type="CTD" id="9695"/>
<accession>A0A8B8FEK6</accession>
<evidence type="ECO:0000256" key="6">
    <source>
        <dbReference type="PIRSR" id="PIRSR601382-1"/>
    </source>
</evidence>
<feature type="signal peptide" evidence="10">
    <location>
        <begin position="1"/>
        <end position="20"/>
    </location>
</feature>
<proteinExistence type="inferred from homology"/>
<dbReference type="Proteomes" id="UP000694846">
    <property type="component" value="Unplaced"/>
</dbReference>
<dbReference type="InterPro" id="IPR012341">
    <property type="entry name" value="6hp_glycosidase-like_sf"/>
</dbReference>
<dbReference type="RefSeq" id="XP_025408902.1">
    <property type="nucleotide sequence ID" value="XM_025553117.1"/>
</dbReference>
<dbReference type="InterPro" id="IPR001382">
    <property type="entry name" value="Glyco_hydro_47"/>
</dbReference>
<keyword evidence="8" id="KW-0378">Hydrolase</keyword>
<feature type="region of interest" description="Disordered" evidence="9">
    <location>
        <begin position="554"/>
        <end position="626"/>
    </location>
</feature>
<dbReference type="PRINTS" id="PR00747">
    <property type="entry name" value="GLYHDRLASE47"/>
</dbReference>
<feature type="region of interest" description="Disordered" evidence="9">
    <location>
        <begin position="513"/>
        <end position="538"/>
    </location>
</feature>
<dbReference type="GO" id="GO:1904154">
    <property type="term" value="P:positive regulation of retrograde protein transport, ER to cytosol"/>
    <property type="evidence" value="ECO:0007669"/>
    <property type="project" value="UniProtKB-ARBA"/>
</dbReference>
<feature type="active site" description="Proton donor" evidence="6">
    <location>
        <position position="114"/>
    </location>
</feature>
<keyword evidence="4" id="KW-0325">Glycoprotein</keyword>
<keyword evidence="3" id="KW-0256">Endoplasmic reticulum</keyword>
<comment type="cofactor">
    <cofactor evidence="7">
        <name>Ca(2+)</name>
        <dbReference type="ChEBI" id="CHEBI:29108"/>
    </cofactor>
</comment>
<feature type="compositionally biased region" description="Basic and acidic residues" evidence="9">
    <location>
        <begin position="554"/>
        <end position="568"/>
    </location>
</feature>
<sequence>MNVLFNFSFMLLLLHRYGSCSRHYDRNRLQQLRLEVKEMFEHAYHGYMDYAYPYDELRPLTCDGVDTWGSYSLSLIDALDTLIVMGLHDEFNKAVDYIKFNVSFDADINVSVFETNIRVVGGLLSAHMLSHRATDNLEIGWPCNGPLLRMAENVARRLLPAFNTPTGMPYGTVNLRSGVPEGETTVTCTAGVGTFILEFGTLSRLTGDLIFEQVALKALHSLFNHRSKMGLMGNHLDVASGQWIAHDSGIGGGIDSYFEYLVKGSLLFNLPHLRKMFDELKKPIDKYSATSSGWYFWVNMQKGQVTMPVYQSLESYWPGLLSLIGEIDSAMKSMSNYHDVLKLYGFTPEVYNVLNHEAARDSFPLRPELVESTMYLYKATNGDPYLLDIGSDILRSIQHSSRTRCGYATIKSCKKHTLQNRMESFFLAETTKYLYLLFDPDNFIHNDGRHGKVWNTAGGRECIIDSGGYVFNTEAHPIDPGMLFCCYTADNNDWSQDQNSNFQRTVKSSIEADHIKKSYKPESTKSTSGASDGGLVSGHRFTMDDSSVYWTQQAHDDQRPQFKNDHHRPATASSATDESMPVVQSLRPPPVQSPSSQQSIYQTDDQLDRRRQQQLDEDQDGGKSFLSFRKTEDATVSTVAVDDDLNCFEISIDSMDEKGVSQSKNSMKCANKGNPRLSDEEELRRRAEEIPEDNKYYFHYHNDFDHVENEANDNEPDWKVKQHWWTDDKQHQQEGSSEDYHVLTCNAPNNLYTYFRW</sequence>
<comment type="subcellular location">
    <subcellularLocation>
        <location evidence="1">Endoplasmic reticulum</location>
    </subcellularLocation>
</comment>
<comment type="similarity">
    <text evidence="2 8">Belongs to the glycosyl hydrolase 47 family.</text>
</comment>
<protein>
    <recommendedName>
        <fullName evidence="8">alpha-1,2-Mannosidase</fullName>
        <ecNumber evidence="8">3.2.1.-</ecNumber>
    </recommendedName>
</protein>